<dbReference type="Pfam" id="PF02515">
    <property type="entry name" value="CoA_transf_3"/>
    <property type="match status" value="1"/>
</dbReference>
<dbReference type="AlphaFoldDB" id="A0A7Y2Q2S0"/>
<accession>A0A7Y2Q2S0</accession>
<name>A0A7Y2Q2S0_9MICO</name>
<dbReference type="PANTHER" id="PTHR48207">
    <property type="entry name" value="SUCCINATE--HYDROXYMETHYLGLUTARATE COA-TRANSFERASE"/>
    <property type="match status" value="1"/>
</dbReference>
<dbReference type="SUPFAM" id="SSF89796">
    <property type="entry name" value="CoA-transferase family III (CaiB/BaiF)"/>
    <property type="match status" value="1"/>
</dbReference>
<dbReference type="Proteomes" id="UP000543598">
    <property type="component" value="Unassembled WGS sequence"/>
</dbReference>
<evidence type="ECO:0000256" key="1">
    <source>
        <dbReference type="ARBA" id="ARBA00022679"/>
    </source>
</evidence>
<evidence type="ECO:0000313" key="3">
    <source>
        <dbReference type="Proteomes" id="UP000543598"/>
    </source>
</evidence>
<organism evidence="2 3">
    <name type="scientific">Microbacterium ulmi</name>
    <dbReference type="NCBI Taxonomy" id="179095"/>
    <lineage>
        <taxon>Bacteria</taxon>
        <taxon>Bacillati</taxon>
        <taxon>Actinomycetota</taxon>
        <taxon>Actinomycetes</taxon>
        <taxon>Micrococcales</taxon>
        <taxon>Microbacteriaceae</taxon>
        <taxon>Microbacterium</taxon>
    </lineage>
</organism>
<proteinExistence type="predicted"/>
<dbReference type="GO" id="GO:0008410">
    <property type="term" value="F:CoA-transferase activity"/>
    <property type="evidence" value="ECO:0007669"/>
    <property type="project" value="TreeGrafter"/>
</dbReference>
<sequence length="375" mass="40489">MKVVDLTQVMAGPFCTMLLADFGADVIKVEPPGGGDQTRHSWGRSGKGDDGPAFFALNRNKRSIVLDLRSDEGLADFRRLVVEADVVVENFRPGVTERLGIDYESVKKLNPAIIYASISGFGHSGPYSDRPGYDLIAQGMSGVMGVTGHPDAPPAKAGVPVGDMGSGLYCAYGILAAYVHKLRTGEGQRLETSLFEAALSLTAWEATEYWSSGHVPARTGSSHRMSAPYQAFRTKDGWMTIGANNQRLWGFLCAAIGAPELEHDERFATNPLRMANKKLLADTIEGLLAAHGTDYWVERLLAGGVPCGPILAYDEVLADPHTRHREMVLSIPHPVEGEVRTLGFPVKLAGTPAAVRRHPPLLGEHQEEVLGVKTP</sequence>
<protein>
    <submittedName>
        <fullName evidence="2">CoA transferase</fullName>
    </submittedName>
</protein>
<dbReference type="Gene3D" id="3.40.50.10540">
    <property type="entry name" value="Crotonobetainyl-coa:carnitine coa-transferase, domain 1"/>
    <property type="match status" value="1"/>
</dbReference>
<dbReference type="Gene3D" id="3.30.1540.10">
    <property type="entry name" value="formyl-coa transferase, domain 3"/>
    <property type="match status" value="1"/>
</dbReference>
<dbReference type="InterPro" id="IPR050483">
    <property type="entry name" value="CoA-transferase_III_domain"/>
</dbReference>
<dbReference type="EMBL" id="JABEMB010000027">
    <property type="protein sequence ID" value="NNH04948.1"/>
    <property type="molecule type" value="Genomic_DNA"/>
</dbReference>
<reference evidence="2 3" key="1">
    <citation type="submission" date="2020-05" db="EMBL/GenBank/DDBJ databases">
        <title>MicrobeNet Type strains.</title>
        <authorList>
            <person name="Nicholson A.C."/>
        </authorList>
    </citation>
    <scope>NUCLEOTIDE SEQUENCE [LARGE SCALE GENOMIC DNA]</scope>
    <source>
        <strain evidence="2 3">JCM 14282</strain>
    </source>
</reference>
<keyword evidence="3" id="KW-1185">Reference proteome</keyword>
<evidence type="ECO:0000313" key="2">
    <source>
        <dbReference type="EMBL" id="NNH04948.1"/>
    </source>
</evidence>
<comment type="caution">
    <text evidence="2">The sequence shown here is derived from an EMBL/GenBank/DDBJ whole genome shotgun (WGS) entry which is preliminary data.</text>
</comment>
<gene>
    <name evidence="2" type="ORF">HLA99_13940</name>
</gene>
<keyword evidence="1 2" id="KW-0808">Transferase</keyword>
<dbReference type="InterPro" id="IPR003673">
    <property type="entry name" value="CoA-Trfase_fam_III"/>
</dbReference>
<dbReference type="InterPro" id="IPR044855">
    <property type="entry name" value="CoA-Trfase_III_dom3_sf"/>
</dbReference>
<dbReference type="PANTHER" id="PTHR48207:SF4">
    <property type="entry name" value="BLL6097 PROTEIN"/>
    <property type="match status" value="1"/>
</dbReference>
<dbReference type="InterPro" id="IPR023606">
    <property type="entry name" value="CoA-Trfase_III_dom_1_sf"/>
</dbReference>